<organism evidence="1 2">
    <name type="scientific">Chlorobaculum tepidum (strain ATCC 49652 / DSM 12025 / NBRC 103806 / TLS)</name>
    <name type="common">Chlorobium tepidum</name>
    <dbReference type="NCBI Taxonomy" id="194439"/>
    <lineage>
        <taxon>Bacteria</taxon>
        <taxon>Pseudomonadati</taxon>
        <taxon>Chlorobiota</taxon>
        <taxon>Chlorobiia</taxon>
        <taxon>Chlorobiales</taxon>
        <taxon>Chlorobiaceae</taxon>
        <taxon>Chlorobaculum</taxon>
    </lineage>
</organism>
<name>Q8KDP1_CHLTE</name>
<reference evidence="1 2" key="1">
    <citation type="journal article" date="2002" name="Proc. Natl. Acad. Sci. U.S.A.">
        <title>The complete genome sequence of Chlorobium tepidum TLS, a photosynthetic, anaerobic, green-sulfur bacterium.</title>
        <authorList>
            <person name="Eisen J.A."/>
            <person name="Nelson K.E."/>
            <person name="Paulsen I.T."/>
            <person name="Heidelberg J.F."/>
            <person name="Wu M."/>
            <person name="Dodson R.J."/>
            <person name="Deboy R."/>
            <person name="Gwinn M.L."/>
            <person name="Nelson W.C."/>
            <person name="Haft D.H."/>
            <person name="Hickey E.K."/>
            <person name="Peterson J.D."/>
            <person name="Durkin A.S."/>
            <person name="Kolonay J.L."/>
            <person name="Yang F."/>
            <person name="Holt I."/>
            <person name="Umayam L.A."/>
            <person name="Mason T."/>
            <person name="Brenner M."/>
            <person name="Shea T.P."/>
            <person name="Parksey D."/>
            <person name="Nierman W.C."/>
            <person name="Feldblyum T.V."/>
            <person name="Hansen C.L."/>
            <person name="Craven M.B."/>
            <person name="Radune D."/>
            <person name="Vamathevan J."/>
            <person name="Khouri H."/>
            <person name="White O."/>
            <person name="Gruber T.M."/>
            <person name="Ketchum K.A."/>
            <person name="Venter J.C."/>
            <person name="Tettelin H."/>
            <person name="Bryant D.A."/>
            <person name="Fraser C.M."/>
        </authorList>
    </citation>
    <scope>NUCLEOTIDE SEQUENCE [LARGE SCALE GENOMIC DNA]</scope>
    <source>
        <strain evidence="2">ATCC 49652 / DSM 12025 / NBRC 103806 / TLS</strain>
    </source>
</reference>
<dbReference type="PATRIC" id="fig|194439.7.peg.913"/>
<evidence type="ECO:0000313" key="2">
    <source>
        <dbReference type="Proteomes" id="UP000001007"/>
    </source>
</evidence>
<protein>
    <submittedName>
        <fullName evidence="1">Uncharacterized protein</fullName>
    </submittedName>
</protein>
<dbReference type="AlphaFoldDB" id="Q8KDP1"/>
<proteinExistence type="predicted"/>
<dbReference type="KEGG" id="cte:CT1004"/>
<dbReference type="Proteomes" id="UP000001007">
    <property type="component" value="Chromosome"/>
</dbReference>
<dbReference type="EnsemblBacteria" id="AAM72239">
    <property type="protein sequence ID" value="AAM72239"/>
    <property type="gene ID" value="CT1004"/>
</dbReference>
<dbReference type="OrthoDB" id="594819at2"/>
<dbReference type="EMBL" id="AE006470">
    <property type="protein sequence ID" value="AAM72239.1"/>
    <property type="molecule type" value="Genomic_DNA"/>
</dbReference>
<accession>Q8KDP1</accession>
<keyword evidence="2" id="KW-1185">Reference proteome</keyword>
<sequence length="96" mass="10446">MLPRSISGISADGKQFIDLIDGLTLPPLVRNKYLRYILDEHHSAVYAYGVLALRGDSDMGEIEEVLDVVAANAEHYIMGHGKVIRGENGNVSGPKP</sequence>
<gene>
    <name evidence="1" type="ordered locus">CT1004</name>
</gene>
<evidence type="ECO:0000313" key="1">
    <source>
        <dbReference type="EMBL" id="AAM72239.1"/>
    </source>
</evidence>
<dbReference type="HOGENOM" id="CLU_2354682_0_0_10"/>